<dbReference type="GO" id="GO:0007095">
    <property type="term" value="P:mitotic G2 DNA damage checkpoint signaling"/>
    <property type="evidence" value="ECO:0007669"/>
    <property type="project" value="InterPro"/>
</dbReference>
<evidence type="ECO:0000259" key="9">
    <source>
        <dbReference type="PROSITE" id="PS50006"/>
    </source>
</evidence>
<evidence type="ECO:0000256" key="7">
    <source>
        <dbReference type="ARBA" id="ARBA00044757"/>
    </source>
</evidence>
<dbReference type="Gene3D" id="3.40.50.10980">
    <property type="entry name" value="Nibrin, BRCT2 domain"/>
    <property type="match status" value="1"/>
</dbReference>
<feature type="domain" description="FHA" evidence="9">
    <location>
        <begin position="23"/>
        <end position="75"/>
    </location>
</feature>
<organism evidence="10 11">
    <name type="scientific">Coemansia biformis</name>
    <dbReference type="NCBI Taxonomy" id="1286918"/>
    <lineage>
        <taxon>Eukaryota</taxon>
        <taxon>Fungi</taxon>
        <taxon>Fungi incertae sedis</taxon>
        <taxon>Zoopagomycota</taxon>
        <taxon>Kickxellomycotina</taxon>
        <taxon>Kickxellomycetes</taxon>
        <taxon>Kickxellales</taxon>
        <taxon>Kickxellaceae</taxon>
        <taxon>Coemansia</taxon>
    </lineage>
</organism>
<evidence type="ECO:0000313" key="10">
    <source>
        <dbReference type="EMBL" id="KAJ1734457.1"/>
    </source>
</evidence>
<dbReference type="InterPro" id="IPR008984">
    <property type="entry name" value="SMAD_FHA_dom_sf"/>
</dbReference>
<dbReference type="GO" id="GO:0030870">
    <property type="term" value="C:Mre11 complex"/>
    <property type="evidence" value="ECO:0007669"/>
    <property type="project" value="InterPro"/>
</dbReference>
<proteinExistence type="inferred from homology"/>
<keyword evidence="6" id="KW-0539">Nucleus</keyword>
<dbReference type="PROSITE" id="PS50006">
    <property type="entry name" value="FHA_DOMAIN"/>
    <property type="match status" value="1"/>
</dbReference>
<feature type="non-terminal residue" evidence="10">
    <location>
        <position position="1"/>
    </location>
</feature>
<keyword evidence="11" id="KW-1185">Reference proteome</keyword>
<dbReference type="PANTHER" id="PTHR12162:SF0">
    <property type="entry name" value="NIBRIN"/>
    <property type="match status" value="1"/>
</dbReference>
<evidence type="ECO:0000256" key="6">
    <source>
        <dbReference type="ARBA" id="ARBA00023242"/>
    </source>
</evidence>
<dbReference type="InterPro" id="IPR036420">
    <property type="entry name" value="BRCT_dom_sf"/>
</dbReference>
<dbReference type="GO" id="GO:0003684">
    <property type="term" value="F:damaged DNA binding"/>
    <property type="evidence" value="ECO:0007669"/>
    <property type="project" value="TreeGrafter"/>
</dbReference>
<accession>A0A9W8CYH0</accession>
<dbReference type="InterPro" id="IPR043014">
    <property type="entry name" value="Nibrin_BRCT2_sf"/>
</dbReference>
<evidence type="ECO:0000313" key="11">
    <source>
        <dbReference type="Proteomes" id="UP001143981"/>
    </source>
</evidence>
<dbReference type="OrthoDB" id="552194at2759"/>
<evidence type="ECO:0000256" key="1">
    <source>
        <dbReference type="ARBA" id="ARBA00004123"/>
    </source>
</evidence>
<dbReference type="SUPFAM" id="SSF49879">
    <property type="entry name" value="SMAD/FHA domain"/>
    <property type="match status" value="1"/>
</dbReference>
<feature type="region of interest" description="Disordered" evidence="8">
    <location>
        <begin position="367"/>
        <end position="403"/>
    </location>
</feature>
<dbReference type="InterPro" id="IPR040227">
    <property type="entry name" value="Nibrin-rel"/>
</dbReference>
<keyword evidence="5" id="KW-0234">DNA repair</keyword>
<name>A0A9W8CYH0_9FUNG</name>
<feature type="compositionally biased region" description="Basic and acidic residues" evidence="8">
    <location>
        <begin position="367"/>
        <end position="377"/>
    </location>
</feature>
<dbReference type="Proteomes" id="UP001143981">
    <property type="component" value="Unassembled WGS sequence"/>
</dbReference>
<dbReference type="Gene3D" id="3.40.50.10190">
    <property type="entry name" value="BRCT domain"/>
    <property type="match status" value="1"/>
</dbReference>
<dbReference type="CDD" id="cd22667">
    <property type="entry name" value="FHA_NBN"/>
    <property type="match status" value="1"/>
</dbReference>
<comment type="subcellular location">
    <subcellularLocation>
        <location evidence="2">Chromosome</location>
    </subcellularLocation>
    <subcellularLocation>
        <location evidence="1">Nucleus</location>
    </subcellularLocation>
</comment>
<dbReference type="GO" id="GO:0005694">
    <property type="term" value="C:chromosome"/>
    <property type="evidence" value="ECO:0007669"/>
    <property type="project" value="UniProtKB-SubCell"/>
</dbReference>
<evidence type="ECO:0000256" key="4">
    <source>
        <dbReference type="ARBA" id="ARBA00022763"/>
    </source>
</evidence>
<keyword evidence="4" id="KW-0227">DNA damage</keyword>
<comment type="caution">
    <text evidence="10">The sequence shown here is derived from an EMBL/GenBank/DDBJ whole genome shotgun (WGS) entry which is preliminary data.</text>
</comment>
<sequence>MLLLAGSGRALGTVWRLQPETPLSVGRKDVPLLIERDHSVSRSHASICAGADDQAGVSITDNGSKFGVHINGRRCPANTQCRASVGDTVTFGAQDSTFKLCCCPVSLCIAGVRSDMLPLADSLQASAKALGISIAADVERCTHLLVRELAVTSKLIRALVFNRWIVPPGFVREVELLPLTFNFESPSDESVGEYIRTMRFLPTPAPPDQPADSPIDLGAVGWAPDERRQRLFTGKTFVFAESGQYDKYRTLIEAAQGACVMLAGIERWSQPPTHTAQELCALSRESADRMLALAGETWTGPAPASGAPPLHLVLPPALPEADAFKGPSSSAFVRETARLLGVRPMSESEISLAVLFVSCEHHTNAAIRDGGDADVDGHATPGSGDAAADASTQDRPRKRQRLSRYWEAAVA</sequence>
<evidence type="ECO:0000256" key="3">
    <source>
        <dbReference type="ARBA" id="ARBA00022454"/>
    </source>
</evidence>
<gene>
    <name evidence="10" type="ORF">LPJ61_001056</name>
</gene>
<dbReference type="InterPro" id="IPR000253">
    <property type="entry name" value="FHA_dom"/>
</dbReference>
<dbReference type="Pfam" id="PF00498">
    <property type="entry name" value="FHA"/>
    <property type="match status" value="1"/>
</dbReference>
<evidence type="ECO:0000256" key="5">
    <source>
        <dbReference type="ARBA" id="ARBA00023204"/>
    </source>
</evidence>
<dbReference type="PANTHER" id="PTHR12162">
    <property type="entry name" value="NIBRIN-RELATED"/>
    <property type="match status" value="1"/>
</dbReference>
<reference evidence="10" key="1">
    <citation type="submission" date="2022-07" db="EMBL/GenBank/DDBJ databases">
        <title>Phylogenomic reconstructions and comparative analyses of Kickxellomycotina fungi.</title>
        <authorList>
            <person name="Reynolds N.K."/>
            <person name="Stajich J.E."/>
            <person name="Barry K."/>
            <person name="Grigoriev I.V."/>
            <person name="Crous P."/>
            <person name="Smith M.E."/>
        </authorList>
    </citation>
    <scope>NUCLEOTIDE SEQUENCE</scope>
    <source>
        <strain evidence="10">BCRC 34381</strain>
    </source>
</reference>
<evidence type="ECO:0000256" key="8">
    <source>
        <dbReference type="SAM" id="MobiDB-lite"/>
    </source>
</evidence>
<dbReference type="Gene3D" id="2.60.200.20">
    <property type="match status" value="1"/>
</dbReference>
<keyword evidence="3" id="KW-0158">Chromosome</keyword>
<dbReference type="Pfam" id="PF16508">
    <property type="entry name" value="NIBRIN_BRCT_II"/>
    <property type="match status" value="1"/>
</dbReference>
<protein>
    <recommendedName>
        <fullName evidence="9">FHA domain-containing protein</fullName>
    </recommendedName>
</protein>
<dbReference type="GO" id="GO:0000724">
    <property type="term" value="P:double-strand break repair via homologous recombination"/>
    <property type="evidence" value="ECO:0007669"/>
    <property type="project" value="TreeGrafter"/>
</dbReference>
<evidence type="ECO:0000256" key="2">
    <source>
        <dbReference type="ARBA" id="ARBA00004286"/>
    </source>
</evidence>
<comment type="similarity">
    <text evidence="7">Belongs to the Nibrin family.</text>
</comment>
<dbReference type="EMBL" id="JANBOI010000073">
    <property type="protein sequence ID" value="KAJ1734457.1"/>
    <property type="molecule type" value="Genomic_DNA"/>
</dbReference>
<dbReference type="AlphaFoldDB" id="A0A9W8CYH0"/>
<dbReference type="InterPro" id="IPR032429">
    <property type="entry name" value="Nibrin_BRCT2"/>
</dbReference>